<keyword evidence="1" id="KW-0472">Membrane</keyword>
<name>A0A8D8UZ59_9HEMI</name>
<organism evidence="2">
    <name type="scientific">Cacopsylla melanoneura</name>
    <dbReference type="NCBI Taxonomy" id="428564"/>
    <lineage>
        <taxon>Eukaryota</taxon>
        <taxon>Metazoa</taxon>
        <taxon>Ecdysozoa</taxon>
        <taxon>Arthropoda</taxon>
        <taxon>Hexapoda</taxon>
        <taxon>Insecta</taxon>
        <taxon>Pterygota</taxon>
        <taxon>Neoptera</taxon>
        <taxon>Paraneoptera</taxon>
        <taxon>Hemiptera</taxon>
        <taxon>Sternorrhyncha</taxon>
        <taxon>Psylloidea</taxon>
        <taxon>Psyllidae</taxon>
        <taxon>Psyllinae</taxon>
        <taxon>Cacopsylla</taxon>
    </lineage>
</organism>
<sequence>MSVTVNNKTKVSFLNSLYRCLGSLLKSTNCLLKIISLYFLNGSSFAIVEASTIVILKNRICLNKVFRMFFENFSTTLFSLSCSCSSSFISGSGTLLFSSGTSCPLPESSTLSTGLMTASLESFSSIWDKSFPA</sequence>
<dbReference type="AlphaFoldDB" id="A0A8D8UZ59"/>
<accession>A0A8D8UZ59</accession>
<evidence type="ECO:0000256" key="1">
    <source>
        <dbReference type="SAM" id="Phobius"/>
    </source>
</evidence>
<reference evidence="2" key="1">
    <citation type="submission" date="2021-05" db="EMBL/GenBank/DDBJ databases">
        <authorList>
            <person name="Alioto T."/>
            <person name="Alioto T."/>
            <person name="Gomez Garrido J."/>
        </authorList>
    </citation>
    <scope>NUCLEOTIDE SEQUENCE</scope>
</reference>
<keyword evidence="1" id="KW-1133">Transmembrane helix</keyword>
<keyword evidence="1" id="KW-0812">Transmembrane</keyword>
<feature type="transmembrane region" description="Helical" evidence="1">
    <location>
        <begin position="34"/>
        <end position="56"/>
    </location>
</feature>
<dbReference type="EMBL" id="HBUF01351830">
    <property type="protein sequence ID" value="CAG6714459.1"/>
    <property type="molecule type" value="Transcribed_RNA"/>
</dbReference>
<evidence type="ECO:0000313" key="2">
    <source>
        <dbReference type="EMBL" id="CAG6714459.1"/>
    </source>
</evidence>
<proteinExistence type="predicted"/>
<protein>
    <submittedName>
        <fullName evidence="2">Uncharacterized protein</fullName>
    </submittedName>
</protein>